<dbReference type="RefSeq" id="XP_003239859.1">
    <property type="nucleotide sequence ID" value="XM_003239811.1"/>
</dbReference>
<dbReference type="Proteomes" id="UP000243423">
    <property type="component" value="Nucleomorph 2"/>
</dbReference>
<keyword evidence="3" id="KW-0687">Ribonucleoprotein</keyword>
<evidence type="ECO:0000256" key="2">
    <source>
        <dbReference type="ARBA" id="ARBA00022980"/>
    </source>
</evidence>
<dbReference type="PANTHER" id="PTHR11655:SF16">
    <property type="entry name" value="60S RIBOSOMAL PROTEIN L9"/>
    <property type="match status" value="1"/>
</dbReference>
<dbReference type="EMBL" id="CP002173">
    <property type="protein sequence ID" value="AEA38961.1"/>
    <property type="molecule type" value="Genomic_DNA"/>
</dbReference>
<dbReference type="GO" id="GO:0002181">
    <property type="term" value="P:cytoplasmic translation"/>
    <property type="evidence" value="ECO:0007669"/>
    <property type="project" value="TreeGrafter"/>
</dbReference>
<dbReference type="FunFam" id="3.90.930.12:FF:000004">
    <property type="entry name" value="60S ribosomal protein L9"/>
    <property type="match status" value="1"/>
</dbReference>
<evidence type="ECO:0000259" key="4">
    <source>
        <dbReference type="Pfam" id="PF00347"/>
    </source>
</evidence>
<comment type="similarity">
    <text evidence="1">Belongs to the universal ribosomal protein uL6 family.</text>
</comment>
<dbReference type="FunFam" id="3.90.930.12:FF:000003">
    <property type="entry name" value="60S ribosomal protein L9"/>
    <property type="match status" value="1"/>
</dbReference>
<dbReference type="PANTHER" id="PTHR11655">
    <property type="entry name" value="60S/50S RIBOSOMAL PROTEIN L6/L9"/>
    <property type="match status" value="1"/>
</dbReference>
<feature type="domain" description="Large ribosomal subunit protein uL6 alpha-beta" evidence="4">
    <location>
        <begin position="12"/>
        <end position="84"/>
    </location>
</feature>
<proteinExistence type="inferred from homology"/>
<dbReference type="GeneID" id="10447204"/>
<keyword evidence="2 5" id="KW-0689">Ribosomal protein</keyword>
<sequence>MLPILSSRKIKIPKGVHVKLLSRKIEVRGPKGVLTRNFKHILIDMKLKKKKKVLYFKIWHGDKKKISSLNTIVTLISNLITGVLVKFEYRMRFVYAHFPINVTLSNDKKVLEIRNFLGEKKVRKVIIPNEIQCIKSEKMKDEILVRGTDVNMVSLSAASIHQACLVKRKDIRKFLDGIYIHKINIVS</sequence>
<dbReference type="GO" id="GO:0019843">
    <property type="term" value="F:rRNA binding"/>
    <property type="evidence" value="ECO:0007669"/>
    <property type="project" value="InterPro"/>
</dbReference>
<dbReference type="GO" id="GO:0003735">
    <property type="term" value="F:structural constituent of ribosome"/>
    <property type="evidence" value="ECO:0007669"/>
    <property type="project" value="InterPro"/>
</dbReference>
<evidence type="ECO:0000313" key="5">
    <source>
        <dbReference type="EMBL" id="AEA38961.1"/>
    </source>
</evidence>
<dbReference type="Pfam" id="PF00347">
    <property type="entry name" value="Ribosomal_L6"/>
    <property type="match status" value="2"/>
</dbReference>
<dbReference type="InterPro" id="IPR036789">
    <property type="entry name" value="Ribosomal_uL6-like_a/b-dom_sf"/>
</dbReference>
<feature type="domain" description="Large ribosomal subunit protein uL6 alpha-beta" evidence="4">
    <location>
        <begin position="98"/>
        <end position="177"/>
    </location>
</feature>
<geneLocation type="nucleomorph" evidence="5"/>
<evidence type="ECO:0000256" key="3">
    <source>
        <dbReference type="ARBA" id="ARBA00023274"/>
    </source>
</evidence>
<name>F2HI15_9CRYP</name>
<organism evidence="5 6">
    <name type="scientific">Cryptomonas paramaecium</name>
    <dbReference type="NCBI Taxonomy" id="2898"/>
    <lineage>
        <taxon>Eukaryota</taxon>
        <taxon>Cryptophyceae</taxon>
        <taxon>Cryptomonadales</taxon>
        <taxon>Cryptomonadaceae</taxon>
        <taxon>Cryptomonas</taxon>
    </lineage>
</organism>
<accession>F2HI15</accession>
<evidence type="ECO:0000256" key="1">
    <source>
        <dbReference type="ARBA" id="ARBA00009356"/>
    </source>
</evidence>
<dbReference type="PIRSF" id="PIRSF002162">
    <property type="entry name" value="Ribosomal_L6"/>
    <property type="match status" value="1"/>
</dbReference>
<dbReference type="InterPro" id="IPR000702">
    <property type="entry name" value="Ribosomal_uL6-like"/>
</dbReference>
<dbReference type="Gene3D" id="3.90.930.12">
    <property type="entry name" value="Ribosomal protein L6, alpha-beta domain"/>
    <property type="match status" value="2"/>
</dbReference>
<dbReference type="SUPFAM" id="SSF56053">
    <property type="entry name" value="Ribosomal protein L6"/>
    <property type="match status" value="2"/>
</dbReference>
<reference evidence="5 6" key="1">
    <citation type="journal article" date="2011" name="Genome Biol. Evol.">
        <title>Complete nucleomorph genome sequence of the nonphotosynthetic alga Cryptomonas paramecium reveals a core nucleomorph gene set.</title>
        <authorList>
            <person name="Tanifuji G."/>
            <person name="Onodera N.T."/>
            <person name="Wheeler T.J."/>
            <person name="Dlutek M."/>
            <person name="Donaher N."/>
            <person name="Archibald J.M."/>
        </authorList>
    </citation>
    <scope>NUCLEOTIDE SEQUENCE [LARGE SCALE GENOMIC DNA]</scope>
    <source>
        <strain evidence="5 6">CCAP977/2A</strain>
    </source>
</reference>
<protein>
    <submittedName>
        <fullName evidence="5">60S ribosomal protein L9</fullName>
    </submittedName>
</protein>
<dbReference type="AlphaFoldDB" id="F2HI15"/>
<gene>
    <name evidence="5" type="primary">rpl9</name>
    <name evidence="5" type="ORF">CPARA_2gp303</name>
</gene>
<dbReference type="GO" id="GO:0022625">
    <property type="term" value="C:cytosolic large ribosomal subunit"/>
    <property type="evidence" value="ECO:0007669"/>
    <property type="project" value="TreeGrafter"/>
</dbReference>
<dbReference type="InterPro" id="IPR020040">
    <property type="entry name" value="Ribosomal_uL6_a/b-dom"/>
</dbReference>
<keyword evidence="5" id="KW-0542">Nucleomorph</keyword>
<evidence type="ECO:0000313" key="6">
    <source>
        <dbReference type="Proteomes" id="UP000243423"/>
    </source>
</evidence>